<dbReference type="SUPFAM" id="SSF47413">
    <property type="entry name" value="lambda repressor-like DNA-binding domains"/>
    <property type="match status" value="1"/>
</dbReference>
<sequence length="116" mass="13363">MITAFGKCLRRLRIDSDEILKDMAEKLNVTSSFLSAVENGKRNIPNDWIEKISILYGVTVGDLRRAAEQSAKDIKISLEDRSESDRDLVFSFARNFNQLNDDEKENLKKILSQKKR</sequence>
<name>A0ABY6HE18_9FIRM</name>
<dbReference type="InterPro" id="IPR010982">
    <property type="entry name" value="Lambda_DNA-bd_dom_sf"/>
</dbReference>
<dbReference type="Pfam" id="PF13560">
    <property type="entry name" value="HTH_31"/>
    <property type="match status" value="1"/>
</dbReference>
<dbReference type="CDD" id="cd00093">
    <property type="entry name" value="HTH_XRE"/>
    <property type="match status" value="1"/>
</dbReference>
<dbReference type="RefSeq" id="WP_263992810.1">
    <property type="nucleotide sequence ID" value="NZ_CP087994.1"/>
</dbReference>
<evidence type="ECO:0000313" key="3">
    <source>
        <dbReference type="Proteomes" id="UP001163550"/>
    </source>
</evidence>
<evidence type="ECO:0000313" key="2">
    <source>
        <dbReference type="EMBL" id="UYO62783.1"/>
    </source>
</evidence>
<dbReference type="InterPro" id="IPR001387">
    <property type="entry name" value="Cro/C1-type_HTH"/>
</dbReference>
<gene>
    <name evidence="2" type="ORF">LNN31_18760</name>
</gene>
<keyword evidence="3" id="KW-1185">Reference proteome</keyword>
<accession>A0ABY6HE18</accession>
<dbReference type="EMBL" id="CP087994">
    <property type="protein sequence ID" value="UYO62783.1"/>
    <property type="molecule type" value="Genomic_DNA"/>
</dbReference>
<protein>
    <submittedName>
        <fullName evidence="2">Helix-turn-helix domain-containing protein</fullName>
    </submittedName>
</protein>
<dbReference type="PROSITE" id="PS50943">
    <property type="entry name" value="HTH_CROC1"/>
    <property type="match status" value="1"/>
</dbReference>
<organism evidence="2 3">
    <name type="scientific">Acetobacterium wieringae</name>
    <dbReference type="NCBI Taxonomy" id="52694"/>
    <lineage>
        <taxon>Bacteria</taxon>
        <taxon>Bacillati</taxon>
        <taxon>Bacillota</taxon>
        <taxon>Clostridia</taxon>
        <taxon>Eubacteriales</taxon>
        <taxon>Eubacteriaceae</taxon>
        <taxon>Acetobacterium</taxon>
    </lineage>
</organism>
<feature type="domain" description="HTH cro/C1-type" evidence="1">
    <location>
        <begin position="20"/>
        <end position="63"/>
    </location>
</feature>
<reference evidence="2" key="1">
    <citation type="submission" date="2021-11" db="EMBL/GenBank/DDBJ databases">
        <title>Isoprene-degrading acetogen.</title>
        <authorList>
            <person name="Yang Y."/>
            <person name="Jin H."/>
            <person name="Yan J."/>
        </authorList>
    </citation>
    <scope>NUCLEOTIDE SEQUENCE</scope>
    <source>
        <strain evidence="2">Berkeley</strain>
    </source>
</reference>
<proteinExistence type="predicted"/>
<evidence type="ECO:0000259" key="1">
    <source>
        <dbReference type="PROSITE" id="PS50943"/>
    </source>
</evidence>
<dbReference type="Proteomes" id="UP001163550">
    <property type="component" value="Chromosome"/>
</dbReference>
<dbReference type="SMART" id="SM00530">
    <property type="entry name" value="HTH_XRE"/>
    <property type="match status" value="1"/>
</dbReference>
<dbReference type="Gene3D" id="1.10.260.40">
    <property type="entry name" value="lambda repressor-like DNA-binding domains"/>
    <property type="match status" value="1"/>
</dbReference>